<name>A0A0B6XXG1_9EUPU</name>
<dbReference type="CDD" id="cd00104">
    <property type="entry name" value="KAZAL_FS"/>
    <property type="match status" value="1"/>
</dbReference>
<feature type="non-terminal residue" evidence="3">
    <location>
        <position position="313"/>
    </location>
</feature>
<dbReference type="InterPro" id="IPR002350">
    <property type="entry name" value="Kazal_dom"/>
</dbReference>
<sequence>ENIAESYKPQSIVIAKNNELQNKSVEHGITESHFQPSLTKVKSDALTYTDKQLPDLADVSQPTGTTVSNPASLLSNEDINLALANLGKQKSEVNKGFILSFPLEFCKVDSECRAGRTCVIGVCRCFTPSMCAGHLKPVCGSDGFQYPSHCELHRVACVNRIHIRADRRGKCFQKEIEEKEKSWLMEQEKLVQENHEKQLAKTNKIVQISSQETYHSAQEETKDSVVPDTNKINTSGKEKDFVIAEKKETSTEIDGKKECTWKEMGEFKEALLMFYCQKFAEPNCELEVKTDREYLSMLMFSYCDRDYDYYLTA</sequence>
<proteinExistence type="predicted"/>
<dbReference type="Pfam" id="PF07648">
    <property type="entry name" value="Kazal_2"/>
    <property type="match status" value="1"/>
</dbReference>
<keyword evidence="1" id="KW-1015">Disulfide bond</keyword>
<evidence type="ECO:0000256" key="1">
    <source>
        <dbReference type="ARBA" id="ARBA00023157"/>
    </source>
</evidence>
<dbReference type="InterPro" id="IPR050653">
    <property type="entry name" value="Prot_Inhib_GrowthFact_Antg"/>
</dbReference>
<evidence type="ECO:0000313" key="3">
    <source>
        <dbReference type="EMBL" id="CEK48543.1"/>
    </source>
</evidence>
<dbReference type="SUPFAM" id="SSF100895">
    <property type="entry name" value="Kazal-type serine protease inhibitors"/>
    <property type="match status" value="1"/>
</dbReference>
<protein>
    <recommendedName>
        <fullName evidence="2">Kazal-like domain-containing protein</fullName>
    </recommendedName>
</protein>
<feature type="non-terminal residue" evidence="3">
    <location>
        <position position="1"/>
    </location>
</feature>
<dbReference type="PROSITE" id="PS51465">
    <property type="entry name" value="KAZAL_2"/>
    <property type="match status" value="1"/>
</dbReference>
<dbReference type="GO" id="GO:0005615">
    <property type="term" value="C:extracellular space"/>
    <property type="evidence" value="ECO:0007669"/>
    <property type="project" value="TreeGrafter"/>
</dbReference>
<reference evidence="3" key="1">
    <citation type="submission" date="2014-12" db="EMBL/GenBank/DDBJ databases">
        <title>Insight into the proteome of Arion vulgaris.</title>
        <authorList>
            <person name="Aradska J."/>
            <person name="Bulat T."/>
            <person name="Smidak R."/>
            <person name="Sarate P."/>
            <person name="Gangsoo J."/>
            <person name="Sialana F."/>
            <person name="Bilban M."/>
            <person name="Lubec G."/>
        </authorList>
    </citation>
    <scope>NUCLEOTIDE SEQUENCE</scope>
    <source>
        <tissue evidence="3">Skin</tissue>
    </source>
</reference>
<feature type="domain" description="Kazal-like" evidence="2">
    <location>
        <begin position="124"/>
        <end position="173"/>
    </location>
</feature>
<gene>
    <name evidence="3" type="primary">ORF4355</name>
</gene>
<dbReference type="EMBL" id="HACG01001678">
    <property type="protein sequence ID" value="CEK48543.1"/>
    <property type="molecule type" value="Transcribed_RNA"/>
</dbReference>
<dbReference type="PANTHER" id="PTHR10913:SF81">
    <property type="entry name" value="KAZAL-LIKE DOMAIN-CONTAINING PROTEIN"/>
    <property type="match status" value="1"/>
</dbReference>
<dbReference type="SMART" id="SM00280">
    <property type="entry name" value="KAZAL"/>
    <property type="match status" value="1"/>
</dbReference>
<organism evidence="3">
    <name type="scientific">Arion vulgaris</name>
    <dbReference type="NCBI Taxonomy" id="1028688"/>
    <lineage>
        <taxon>Eukaryota</taxon>
        <taxon>Metazoa</taxon>
        <taxon>Spiralia</taxon>
        <taxon>Lophotrochozoa</taxon>
        <taxon>Mollusca</taxon>
        <taxon>Gastropoda</taxon>
        <taxon>Heterobranchia</taxon>
        <taxon>Euthyneura</taxon>
        <taxon>Panpulmonata</taxon>
        <taxon>Eupulmonata</taxon>
        <taxon>Stylommatophora</taxon>
        <taxon>Helicina</taxon>
        <taxon>Arionoidea</taxon>
        <taxon>Arionidae</taxon>
        <taxon>Arion</taxon>
    </lineage>
</organism>
<dbReference type="Gene3D" id="3.30.60.30">
    <property type="match status" value="1"/>
</dbReference>
<dbReference type="AlphaFoldDB" id="A0A0B6XXG1"/>
<dbReference type="InterPro" id="IPR036058">
    <property type="entry name" value="Kazal_dom_sf"/>
</dbReference>
<accession>A0A0B6XXG1</accession>
<dbReference type="GO" id="GO:0030154">
    <property type="term" value="P:cell differentiation"/>
    <property type="evidence" value="ECO:0007669"/>
    <property type="project" value="TreeGrafter"/>
</dbReference>
<dbReference type="PANTHER" id="PTHR10913">
    <property type="entry name" value="FOLLISTATIN-RELATED"/>
    <property type="match status" value="1"/>
</dbReference>
<evidence type="ECO:0000259" key="2">
    <source>
        <dbReference type="PROSITE" id="PS51465"/>
    </source>
</evidence>
<dbReference type="GO" id="GO:0030510">
    <property type="term" value="P:regulation of BMP signaling pathway"/>
    <property type="evidence" value="ECO:0007669"/>
    <property type="project" value="TreeGrafter"/>
</dbReference>